<dbReference type="Pfam" id="PF00117">
    <property type="entry name" value="GATase"/>
    <property type="match status" value="1"/>
</dbReference>
<dbReference type="EMBL" id="HBIN01018839">
    <property type="protein sequence ID" value="CAE0444309.1"/>
    <property type="molecule type" value="Transcribed_RNA"/>
</dbReference>
<evidence type="ECO:0000313" key="23">
    <source>
        <dbReference type="EMBL" id="CAE0444309.1"/>
    </source>
</evidence>
<dbReference type="SMART" id="SM01097">
    <property type="entry name" value="CPSase_sm_chain"/>
    <property type="match status" value="1"/>
</dbReference>
<evidence type="ECO:0000256" key="3">
    <source>
        <dbReference type="ARBA" id="ARBA00012738"/>
    </source>
</evidence>
<organism evidence="23">
    <name type="scientific">Aplanochytrium stocchinoi</name>
    <dbReference type="NCBI Taxonomy" id="215587"/>
    <lineage>
        <taxon>Eukaryota</taxon>
        <taxon>Sar</taxon>
        <taxon>Stramenopiles</taxon>
        <taxon>Bigyra</taxon>
        <taxon>Labyrinthulomycetes</taxon>
        <taxon>Thraustochytrida</taxon>
        <taxon>Thraustochytriidae</taxon>
        <taxon>Aplanochytrium</taxon>
    </lineage>
</organism>
<keyword evidence="5" id="KW-0436">Ligase</keyword>
<comment type="function">
    <text evidence="17">Small subunit of the glutamine-dependent carbamoyl phosphate synthetase (CPSase). CPSase catalyzes the formation of carbamoyl phosphate from the ammonia moiety of glutamine, carbonate, and phosphate donated by ATP, constituting the first step of the biosynthetic pathway leading to pyrimidine nucleotides. The large subunit (synthetase) binds the substrates ammonia (free or transferred from glutamine from the small subunit), hydrogencarbonate and ATP and carries out an ATP-coupled ligase reaction, activating hydrogencarbonate by forming carboxy phosphate which reacts with ammonia to form carbamoyl phosphate.</text>
</comment>
<dbReference type="Gene3D" id="3.40.50.20">
    <property type="match status" value="2"/>
</dbReference>
<evidence type="ECO:0000256" key="9">
    <source>
        <dbReference type="ARBA" id="ARBA00022741"/>
    </source>
</evidence>
<dbReference type="Pfam" id="PF02787">
    <property type="entry name" value="CPSase_L_D3"/>
    <property type="match status" value="1"/>
</dbReference>
<name>A0A7S3PMP3_9STRA</name>
<dbReference type="GO" id="GO:0006207">
    <property type="term" value="P:'de novo' pyrimidine nucleobase biosynthetic process"/>
    <property type="evidence" value="ECO:0007669"/>
    <property type="project" value="InterPro"/>
</dbReference>
<feature type="domain" description="ATP-grasp" evidence="21">
    <location>
        <begin position="589"/>
        <end position="781"/>
    </location>
</feature>
<dbReference type="PRINTS" id="PR00099">
    <property type="entry name" value="CPSGATASE"/>
</dbReference>
<evidence type="ECO:0000259" key="21">
    <source>
        <dbReference type="PROSITE" id="PS50975"/>
    </source>
</evidence>
<dbReference type="Pfam" id="PF02786">
    <property type="entry name" value="CPSase_L_D2"/>
    <property type="match status" value="2"/>
</dbReference>
<dbReference type="FunFam" id="3.40.50.880:FF:000006">
    <property type="entry name" value="Carbamoyl-phosphate synthase 1, mitochondrial"/>
    <property type="match status" value="1"/>
</dbReference>
<dbReference type="GO" id="GO:0006221">
    <property type="term" value="P:pyrimidine nucleotide biosynthetic process"/>
    <property type="evidence" value="ECO:0007669"/>
    <property type="project" value="UniProtKB-KW"/>
</dbReference>
<reference evidence="23" key="1">
    <citation type="submission" date="2021-01" db="EMBL/GenBank/DDBJ databases">
        <authorList>
            <person name="Corre E."/>
            <person name="Pelletier E."/>
            <person name="Niang G."/>
            <person name="Scheremetjew M."/>
            <person name="Finn R."/>
            <person name="Kale V."/>
            <person name="Holt S."/>
            <person name="Cochrane G."/>
            <person name="Meng A."/>
            <person name="Brown T."/>
            <person name="Cohen L."/>
        </authorList>
    </citation>
    <scope>NUCLEOTIDE SEQUENCE</scope>
    <source>
        <strain evidence="23">GSBS06</strain>
    </source>
</reference>
<dbReference type="Gene3D" id="3.40.50.1380">
    <property type="entry name" value="Methylglyoxal synthase-like domain"/>
    <property type="match status" value="1"/>
</dbReference>
<evidence type="ECO:0000256" key="13">
    <source>
        <dbReference type="ARBA" id="ARBA00023211"/>
    </source>
</evidence>
<dbReference type="InterPro" id="IPR029062">
    <property type="entry name" value="Class_I_gatase-like"/>
</dbReference>
<dbReference type="PANTHER" id="PTHR11405">
    <property type="entry name" value="CARBAMOYLTRANSFERASE FAMILY MEMBER"/>
    <property type="match status" value="1"/>
</dbReference>
<dbReference type="Pfam" id="PF25596">
    <property type="entry name" value="CPSase_L_D1"/>
    <property type="match status" value="2"/>
</dbReference>
<dbReference type="Pfam" id="PF02142">
    <property type="entry name" value="MGS"/>
    <property type="match status" value="1"/>
</dbReference>
<dbReference type="PROSITE" id="PS50975">
    <property type="entry name" value="ATP_GRASP"/>
    <property type="match status" value="2"/>
</dbReference>
<dbReference type="SUPFAM" id="SSF52021">
    <property type="entry name" value="Carbamoyl phosphate synthetase, small subunit N-terminal domain"/>
    <property type="match status" value="1"/>
</dbReference>
<dbReference type="PROSITE" id="PS00867">
    <property type="entry name" value="CPSASE_2"/>
    <property type="match status" value="1"/>
</dbReference>
<evidence type="ECO:0000256" key="7">
    <source>
        <dbReference type="ARBA" id="ARBA00022723"/>
    </source>
</evidence>
<feature type="domain" description="MGS-like" evidence="22">
    <location>
        <begin position="1405"/>
        <end position="1549"/>
    </location>
</feature>
<dbReference type="CDD" id="cd01744">
    <property type="entry name" value="GATase1_CPSase"/>
    <property type="match status" value="1"/>
</dbReference>
<keyword evidence="9 20" id="KW-0547">Nucleotide-binding</keyword>
<evidence type="ECO:0000256" key="16">
    <source>
        <dbReference type="ARBA" id="ARBA00048816"/>
    </source>
</evidence>
<comment type="pathway">
    <text evidence="1">Amino-acid biosynthesis; L-arginine biosynthesis; carbamoyl phosphate from bicarbonate: step 1/1.</text>
</comment>
<dbReference type="FunFam" id="3.30.470.20:FF:000001">
    <property type="entry name" value="Carbamoyl-phosphate synthase large chain"/>
    <property type="match status" value="1"/>
</dbReference>
<gene>
    <name evidence="23" type="ORF">ASTO00021_LOCUS14361</name>
</gene>
<dbReference type="FunFam" id="1.10.1030.10:FF:000002">
    <property type="entry name" value="Carbamoyl-phosphate synthase large chain"/>
    <property type="match status" value="1"/>
</dbReference>
<dbReference type="NCBIfam" id="TIGR01368">
    <property type="entry name" value="CPSaseIIsmall"/>
    <property type="match status" value="1"/>
</dbReference>
<feature type="domain" description="ATP-grasp" evidence="21">
    <location>
        <begin position="1138"/>
        <end position="1329"/>
    </location>
</feature>
<dbReference type="NCBIfam" id="TIGR01369">
    <property type="entry name" value="CPSaseII_lrg"/>
    <property type="match status" value="1"/>
</dbReference>
<dbReference type="GO" id="GO:0006526">
    <property type="term" value="P:L-arginine biosynthetic process"/>
    <property type="evidence" value="ECO:0007669"/>
    <property type="project" value="UniProtKB-KW"/>
</dbReference>
<accession>A0A7S3PMP3</accession>
<dbReference type="Gene3D" id="1.10.1030.10">
    <property type="entry name" value="Carbamoyl-phosphate synthetase, large subunit oligomerisation domain"/>
    <property type="match status" value="1"/>
</dbReference>
<dbReference type="Gene3D" id="3.30.470.20">
    <property type="entry name" value="ATP-grasp fold, B domain"/>
    <property type="match status" value="2"/>
</dbReference>
<dbReference type="InterPro" id="IPR005480">
    <property type="entry name" value="CPSase_lsu_oligo"/>
</dbReference>
<dbReference type="InterPro" id="IPR011761">
    <property type="entry name" value="ATP-grasp"/>
</dbReference>
<keyword evidence="4" id="KW-0055">Arginine biosynthesis</keyword>
<dbReference type="InterPro" id="IPR016185">
    <property type="entry name" value="PreATP-grasp_dom_sf"/>
</dbReference>
<keyword evidence="13" id="KW-0464">Manganese</keyword>
<dbReference type="InterPro" id="IPR002474">
    <property type="entry name" value="CarbamoylP_synth_ssu_N"/>
</dbReference>
<dbReference type="InterPro" id="IPR036897">
    <property type="entry name" value="CarbamoylP_synth_lsu_oligo_sf"/>
</dbReference>
<dbReference type="InterPro" id="IPR006275">
    <property type="entry name" value="CPSase_lsu"/>
</dbReference>
<evidence type="ECO:0000256" key="18">
    <source>
        <dbReference type="ARBA" id="ARBA00069524"/>
    </source>
</evidence>
<keyword evidence="6" id="KW-0028">Amino-acid biosynthesis</keyword>
<dbReference type="InterPro" id="IPR011607">
    <property type="entry name" value="MGS-like_dom"/>
</dbReference>
<dbReference type="PROSITE" id="PS51273">
    <property type="entry name" value="GATASE_TYPE_1"/>
    <property type="match status" value="1"/>
</dbReference>
<protein>
    <recommendedName>
        <fullName evidence="19">Carbamoyl phosphate synthase arginine-specific large chain</fullName>
        <ecNumber evidence="14">6.3.4.16</ecNumber>
        <ecNumber evidence="3">6.3.5.5</ecNumber>
    </recommendedName>
    <alternativeName>
        <fullName evidence="18">Carbamoyl phosphate synthase pyrimidine-specific large chain</fullName>
    </alternativeName>
</protein>
<dbReference type="HAMAP" id="MF_01209">
    <property type="entry name" value="CPSase_S_chain"/>
    <property type="match status" value="1"/>
</dbReference>
<dbReference type="PROSITE" id="PS00866">
    <property type="entry name" value="CPSASE_1"/>
    <property type="match status" value="2"/>
</dbReference>
<dbReference type="PRINTS" id="PR00098">
    <property type="entry name" value="CPSASE"/>
</dbReference>
<dbReference type="Gene3D" id="3.40.50.880">
    <property type="match status" value="1"/>
</dbReference>
<dbReference type="InterPro" id="IPR058047">
    <property type="entry name" value="CPSase_preATP-grasp"/>
</dbReference>
<dbReference type="InterPro" id="IPR036914">
    <property type="entry name" value="MGS-like_dom_sf"/>
</dbReference>
<dbReference type="PRINTS" id="PR00096">
    <property type="entry name" value="GATASE"/>
</dbReference>
<dbReference type="Pfam" id="PF00988">
    <property type="entry name" value="CPSase_sm_chain"/>
    <property type="match status" value="1"/>
</dbReference>
<keyword evidence="10 20" id="KW-0067">ATP-binding</keyword>
<evidence type="ECO:0000256" key="11">
    <source>
        <dbReference type="ARBA" id="ARBA00022842"/>
    </source>
</evidence>
<dbReference type="FunFam" id="3.40.50.20:FF:000002">
    <property type="entry name" value="Carbamoyl-phosphate synthase large chain"/>
    <property type="match status" value="1"/>
</dbReference>
<dbReference type="GO" id="GO:0004088">
    <property type="term" value="F:carbamoyl-phosphate synthase (glutamine-hydrolyzing) activity"/>
    <property type="evidence" value="ECO:0007669"/>
    <property type="project" value="UniProtKB-EC"/>
</dbReference>
<dbReference type="GO" id="GO:0004087">
    <property type="term" value="F:carbamoyl-phosphate synthase (ammonia) activity"/>
    <property type="evidence" value="ECO:0007669"/>
    <property type="project" value="UniProtKB-EC"/>
</dbReference>
<evidence type="ECO:0000256" key="6">
    <source>
        <dbReference type="ARBA" id="ARBA00022605"/>
    </source>
</evidence>
<dbReference type="NCBIfam" id="NF009455">
    <property type="entry name" value="PRK12815.1"/>
    <property type="match status" value="1"/>
</dbReference>
<dbReference type="PANTHER" id="PTHR11405:SF53">
    <property type="entry name" value="CARBAMOYL-PHOSPHATE SYNTHASE [AMMONIA], MITOCHONDRIAL"/>
    <property type="match status" value="1"/>
</dbReference>
<keyword evidence="7" id="KW-0479">Metal-binding</keyword>
<keyword evidence="8" id="KW-0677">Repeat</keyword>
<dbReference type="SUPFAM" id="SSF56059">
    <property type="entry name" value="Glutathione synthetase ATP-binding domain-like"/>
    <property type="match status" value="2"/>
</dbReference>
<comment type="catalytic activity">
    <reaction evidence="15">
        <text>hydrogencarbonate + NH4(+) + 2 ATP = carbamoyl phosphate + 2 ADP + phosphate + 2 H(+)</text>
        <dbReference type="Rhea" id="RHEA:18029"/>
        <dbReference type="ChEBI" id="CHEBI:15378"/>
        <dbReference type="ChEBI" id="CHEBI:17544"/>
        <dbReference type="ChEBI" id="CHEBI:28938"/>
        <dbReference type="ChEBI" id="CHEBI:30616"/>
        <dbReference type="ChEBI" id="CHEBI:43474"/>
        <dbReference type="ChEBI" id="CHEBI:58228"/>
        <dbReference type="ChEBI" id="CHEBI:456216"/>
        <dbReference type="EC" id="6.3.4.16"/>
    </reaction>
</comment>
<dbReference type="SUPFAM" id="SSF52335">
    <property type="entry name" value="Methylglyoxal synthase-like"/>
    <property type="match status" value="1"/>
</dbReference>
<dbReference type="FunFam" id="3.40.50.20:FF:000012">
    <property type="entry name" value="Carbamoyl-phosphate synthase 1, mitochondrial"/>
    <property type="match status" value="1"/>
</dbReference>
<dbReference type="FunFam" id="3.30.1490.20:FF:000001">
    <property type="entry name" value="Carbamoyl-phosphate synthase large chain"/>
    <property type="match status" value="1"/>
</dbReference>
<dbReference type="InterPro" id="IPR005483">
    <property type="entry name" value="CPSase_dom"/>
</dbReference>
<dbReference type="InterPro" id="IPR006274">
    <property type="entry name" value="CarbamoylP_synth_ssu"/>
</dbReference>
<dbReference type="FunFam" id="3.30.470.20:FF:000026">
    <property type="entry name" value="Carbamoyl-phosphate synthase large chain"/>
    <property type="match status" value="1"/>
</dbReference>
<evidence type="ECO:0000256" key="5">
    <source>
        <dbReference type="ARBA" id="ARBA00022598"/>
    </source>
</evidence>
<dbReference type="Gene3D" id="3.50.30.20">
    <property type="entry name" value="Carbamoyl-phosphate synthase small subunit, N-terminal domain"/>
    <property type="match status" value="1"/>
</dbReference>
<dbReference type="NCBIfam" id="NF009475">
    <property type="entry name" value="PRK12838.1"/>
    <property type="match status" value="1"/>
</dbReference>
<dbReference type="SMART" id="SM00851">
    <property type="entry name" value="MGS"/>
    <property type="match status" value="1"/>
</dbReference>
<evidence type="ECO:0000256" key="15">
    <source>
        <dbReference type="ARBA" id="ARBA00047359"/>
    </source>
</evidence>
<evidence type="ECO:0000256" key="1">
    <source>
        <dbReference type="ARBA" id="ARBA00005077"/>
    </source>
</evidence>
<keyword evidence="11" id="KW-0460">Magnesium</keyword>
<dbReference type="GO" id="GO:0005524">
    <property type="term" value="F:ATP binding"/>
    <property type="evidence" value="ECO:0007669"/>
    <property type="project" value="UniProtKB-UniRule"/>
</dbReference>
<dbReference type="InterPro" id="IPR035686">
    <property type="entry name" value="CPSase_GATase1"/>
</dbReference>
<dbReference type="InterPro" id="IPR005479">
    <property type="entry name" value="CPAse_ATP-bd"/>
</dbReference>
<dbReference type="SUPFAM" id="SSF52440">
    <property type="entry name" value="PreATP-grasp domain"/>
    <property type="match status" value="2"/>
</dbReference>
<keyword evidence="12" id="KW-0665">Pyrimidine biosynthesis</keyword>
<sequence>MQRVLLGRMGIRSLKATAQPSQSLNKAHFSSLHKPGSPAAYVGSSMGSGGMRTAQLVLEDGSRFTGVSFGHEDSVAGEIVFNTGMVGYPESLTDPSYRGQLLVSTYPLVGNYGVPPAGVTDEFGLPKHFESDKIHASAFIISDYSHHYSNWEAGRSLSQWLNEEKIPGLYGIDTRLLTKRIRDKGAMLAKIEFNPAFMPPGYEEITFADPNARNLVEEVSIFVMWLFVWFVILTSLRVQVSCRENIVYGQGNPIKILAVDCGIKNNIIRNLVSRGVELHRVPWDFQLTPEVCNQFDGLFLSNGPGNPEMAHHTITGLKSVLKSGYDKPIFGICMGNQLMGLAAGAKTYKMPFGNRGMNQPVLNLKTNRCYITPQNHGYAIDTETLPSEWEPLFVNRNDGTNEGIMHTTKPYFTAQFHPEARGGPTDTEFLFDDFVGMVQSGNHSVGSLFTNVAPDTRVPVKKVLVLGSGGLSIGQAGEFDYSGNQAIKALKEEGIETVLINPNIASVQTNLEGENQADTVYFLPVTADFVEEILEKEKPDGLILSMGGQTGLNVGIELYQSGILSKHNVKVLGTSVESIIATEDRGIFSDKLNEINEKLAPSFAVKTVEDALEAAEKVKYPCMIRSAFALGGLGSGICNDPDHLRDMATKAFASSPQILVEKSLLGWKEVEYEVVRDAADNCITVCNMENFDPLGIHTGDSIVVAPSQTLSNHDYMMLRDTAIKTVRHLGIIGECNIQYALDPHSDDYCIIEVNPRLSRSSALASKATGYPLAAVAAKLSLGIHLPDIRNAVTQTTTACFEPSLDYIVCKIPRWDLTKFDKVSRRIGSAMKSVGEVMSIGRTFEESLQKAMRMVDPGIAGFEPHATVYKPENETDLIEELTQPSDRRIYAIAYAMQELGWSVDKVHDLTKIDTWFLHKLKRMIDLHGMMNALDSVNALNGTLMMQAKKSGFSDAQIAARVSSDKMPIDEIGVREIRKAMGVKPRIKQIDTMAGEAPAHTNYLYMTYNGDEDDVKPFDNPAKMVLGSGTYRIGSSVEFDWCSVSAIRTLRKQGHKAIMVNYNPETVSTDYDECDKLFFEELSLERVLDIYESENCDQAIVSVGGQIPNNLALPLWENGVNIAGTTPQMIDNAEDRDKFSSMCDKNGIDQPLWRRLTSQEDAFDFADEVGYPIVVRPSYVLSGAAMNVAYTPSELSRNLRVAGEISNKFPVVISKFIEGGREIDVDAVADNGKVVLHAISEHVENAGVHSGDATLMLPPQGIDDETLAKCRETVAKVASGLNITGPFNMQLIAKDGEVKIIETNVRASRSFPFSSKTVGGDFIEAATSIMVGDGVPAWVAEKDLGLDGKGAYPETYVGVKAPMFSFKRLLGADPTLGVEMASTGEVACYGKNFHESFLKAMLATTGFQMPKNKAVLVSIQERLRGDFKSSLEKLNELGFTLYATEETAEYLKSLDIPVTLLHWEESGISPSIDQHLKEKKIDLVFMFANNFSKRTETNYTIRRVAVDFGVPLITNLQVASALADSFELFYNGKLNLEVKTLPDYYAEEKQK</sequence>
<evidence type="ECO:0000256" key="10">
    <source>
        <dbReference type="ARBA" id="ARBA00022840"/>
    </source>
</evidence>
<evidence type="ECO:0000256" key="12">
    <source>
        <dbReference type="ARBA" id="ARBA00022975"/>
    </source>
</evidence>
<dbReference type="SUPFAM" id="SSF48108">
    <property type="entry name" value="Carbamoyl phosphate synthetase, large subunit connection domain"/>
    <property type="match status" value="1"/>
</dbReference>
<evidence type="ECO:0000256" key="8">
    <source>
        <dbReference type="ARBA" id="ARBA00022737"/>
    </source>
</evidence>
<dbReference type="SUPFAM" id="SSF52317">
    <property type="entry name" value="Class I glutamine amidotransferase-like"/>
    <property type="match status" value="1"/>
</dbReference>
<dbReference type="GO" id="GO:0006541">
    <property type="term" value="P:glutamine metabolic process"/>
    <property type="evidence" value="ECO:0007669"/>
    <property type="project" value="InterPro"/>
</dbReference>
<evidence type="ECO:0000256" key="4">
    <source>
        <dbReference type="ARBA" id="ARBA00022571"/>
    </source>
</evidence>
<evidence type="ECO:0000256" key="17">
    <source>
        <dbReference type="ARBA" id="ARBA00060037"/>
    </source>
</evidence>
<dbReference type="GO" id="GO:0046872">
    <property type="term" value="F:metal ion binding"/>
    <property type="evidence" value="ECO:0007669"/>
    <property type="project" value="UniProtKB-KW"/>
</dbReference>
<dbReference type="InterPro" id="IPR036480">
    <property type="entry name" value="CarbP_synth_ssu_N_sf"/>
</dbReference>
<comment type="similarity">
    <text evidence="2">Belongs to the CarB family.</text>
</comment>
<comment type="catalytic activity">
    <reaction evidence="16">
        <text>hydrogencarbonate + L-glutamine + 2 ATP + H2O = carbamoyl phosphate + L-glutamate + 2 ADP + phosphate + 2 H(+)</text>
        <dbReference type="Rhea" id="RHEA:18633"/>
        <dbReference type="ChEBI" id="CHEBI:15377"/>
        <dbReference type="ChEBI" id="CHEBI:15378"/>
        <dbReference type="ChEBI" id="CHEBI:17544"/>
        <dbReference type="ChEBI" id="CHEBI:29985"/>
        <dbReference type="ChEBI" id="CHEBI:30616"/>
        <dbReference type="ChEBI" id="CHEBI:43474"/>
        <dbReference type="ChEBI" id="CHEBI:58228"/>
        <dbReference type="ChEBI" id="CHEBI:58359"/>
        <dbReference type="ChEBI" id="CHEBI:456216"/>
        <dbReference type="EC" id="6.3.5.5"/>
    </reaction>
</comment>
<dbReference type="EC" id="6.3.4.16" evidence="14"/>
<proteinExistence type="inferred from homology"/>
<dbReference type="SMART" id="SM01096">
    <property type="entry name" value="CPSase_L_D3"/>
    <property type="match status" value="1"/>
</dbReference>
<evidence type="ECO:0000256" key="2">
    <source>
        <dbReference type="ARBA" id="ARBA00009799"/>
    </source>
</evidence>
<dbReference type="NCBIfam" id="NF003671">
    <property type="entry name" value="PRK05294.1"/>
    <property type="match status" value="1"/>
</dbReference>
<evidence type="ECO:0000259" key="22">
    <source>
        <dbReference type="PROSITE" id="PS51855"/>
    </source>
</evidence>
<dbReference type="InterPro" id="IPR017926">
    <property type="entry name" value="GATASE"/>
</dbReference>
<dbReference type="EC" id="6.3.5.5" evidence="3"/>
<evidence type="ECO:0000256" key="19">
    <source>
        <dbReference type="ARBA" id="ARBA00074189"/>
    </source>
</evidence>
<evidence type="ECO:0000256" key="20">
    <source>
        <dbReference type="PROSITE-ProRule" id="PRU00409"/>
    </source>
</evidence>
<dbReference type="FunFam" id="3.50.30.20:FF:000002">
    <property type="entry name" value="Carbamoyl-phosphate synthase 1, mitochondrial"/>
    <property type="match status" value="1"/>
</dbReference>
<dbReference type="PROSITE" id="PS51855">
    <property type="entry name" value="MGS"/>
    <property type="match status" value="1"/>
</dbReference>
<dbReference type="GO" id="GO:0005951">
    <property type="term" value="C:carbamoyl-phosphate synthase complex"/>
    <property type="evidence" value="ECO:0007669"/>
    <property type="project" value="TreeGrafter"/>
</dbReference>
<evidence type="ECO:0000256" key="14">
    <source>
        <dbReference type="ARBA" id="ARBA00044063"/>
    </source>
</evidence>